<dbReference type="AlphaFoldDB" id="A0A6S7IF81"/>
<sequence>MGAKFGTYFKTIILRQRENLPTVSPVLRMVQNSTEAVFKLSSVTEDFVFKQLKAIKINKSTGFADITEWLLKDGAEALSMPLTVLINRSLAE</sequence>
<feature type="non-terminal residue" evidence="1">
    <location>
        <position position="92"/>
    </location>
</feature>
<evidence type="ECO:0000313" key="1">
    <source>
        <dbReference type="EMBL" id="CAB4002128.1"/>
    </source>
</evidence>
<reference evidence="1" key="1">
    <citation type="submission" date="2020-04" db="EMBL/GenBank/DDBJ databases">
        <authorList>
            <person name="Alioto T."/>
            <person name="Alioto T."/>
            <person name="Gomez Garrido J."/>
        </authorList>
    </citation>
    <scope>NUCLEOTIDE SEQUENCE</scope>
    <source>
        <strain evidence="1">A484AB</strain>
    </source>
</reference>
<evidence type="ECO:0000313" key="2">
    <source>
        <dbReference type="Proteomes" id="UP001152795"/>
    </source>
</evidence>
<gene>
    <name evidence="1" type="ORF">PACLA_8A065863</name>
</gene>
<dbReference type="EMBL" id="CACRXK020004265">
    <property type="protein sequence ID" value="CAB4002128.1"/>
    <property type="molecule type" value="Genomic_DNA"/>
</dbReference>
<dbReference type="Proteomes" id="UP001152795">
    <property type="component" value="Unassembled WGS sequence"/>
</dbReference>
<comment type="caution">
    <text evidence="1">The sequence shown here is derived from an EMBL/GenBank/DDBJ whole genome shotgun (WGS) entry which is preliminary data.</text>
</comment>
<organism evidence="1 2">
    <name type="scientific">Paramuricea clavata</name>
    <name type="common">Red gorgonian</name>
    <name type="synonym">Violescent sea-whip</name>
    <dbReference type="NCBI Taxonomy" id="317549"/>
    <lineage>
        <taxon>Eukaryota</taxon>
        <taxon>Metazoa</taxon>
        <taxon>Cnidaria</taxon>
        <taxon>Anthozoa</taxon>
        <taxon>Octocorallia</taxon>
        <taxon>Malacalcyonacea</taxon>
        <taxon>Plexauridae</taxon>
        <taxon>Paramuricea</taxon>
    </lineage>
</organism>
<accession>A0A6S7IF81</accession>
<name>A0A6S7IF81_PARCT</name>
<proteinExistence type="predicted"/>
<keyword evidence="2" id="KW-1185">Reference proteome</keyword>
<protein>
    <submittedName>
        <fullName evidence="1">Uncharacterized protein</fullName>
    </submittedName>
</protein>